<feature type="compositionally biased region" description="Basic and acidic residues" evidence="1">
    <location>
        <begin position="85"/>
        <end position="96"/>
    </location>
</feature>
<dbReference type="Proteomes" id="UP001358614">
    <property type="component" value="Chromosome 1"/>
</dbReference>
<organism evidence="2 3">
    <name type="scientific">Kwoniella europaea PYCC6329</name>
    <dbReference type="NCBI Taxonomy" id="1423913"/>
    <lineage>
        <taxon>Eukaryota</taxon>
        <taxon>Fungi</taxon>
        <taxon>Dikarya</taxon>
        <taxon>Basidiomycota</taxon>
        <taxon>Agaricomycotina</taxon>
        <taxon>Tremellomycetes</taxon>
        <taxon>Tremellales</taxon>
        <taxon>Cryptococcaceae</taxon>
        <taxon>Kwoniella</taxon>
    </lineage>
</organism>
<dbReference type="AlphaFoldDB" id="A0AAX4KBR2"/>
<evidence type="ECO:0000256" key="1">
    <source>
        <dbReference type="SAM" id="MobiDB-lite"/>
    </source>
</evidence>
<protein>
    <recommendedName>
        <fullName evidence="4">BRCT domain-containing protein</fullName>
    </recommendedName>
</protein>
<feature type="compositionally biased region" description="Basic and acidic residues" evidence="1">
    <location>
        <begin position="25"/>
        <end position="34"/>
    </location>
</feature>
<keyword evidence="3" id="KW-1185">Reference proteome</keyword>
<evidence type="ECO:0008006" key="4">
    <source>
        <dbReference type="Google" id="ProtNLM"/>
    </source>
</evidence>
<dbReference type="RefSeq" id="XP_066081823.1">
    <property type="nucleotide sequence ID" value="XM_066225726.1"/>
</dbReference>
<feature type="compositionally biased region" description="Basic and acidic residues" evidence="1">
    <location>
        <begin position="53"/>
        <end position="66"/>
    </location>
</feature>
<dbReference type="KEGG" id="ker:91100716"/>
<reference evidence="2 3" key="1">
    <citation type="submission" date="2024-01" db="EMBL/GenBank/DDBJ databases">
        <title>Comparative genomics of Cryptococcus and Kwoniella reveals pathogenesis evolution and contrasting modes of karyotype evolution via chromosome fusion or intercentromeric recombination.</title>
        <authorList>
            <person name="Coelho M.A."/>
            <person name="David-Palma M."/>
            <person name="Shea T."/>
            <person name="Bowers K."/>
            <person name="McGinley-Smith S."/>
            <person name="Mohammad A.W."/>
            <person name="Gnirke A."/>
            <person name="Yurkov A.M."/>
            <person name="Nowrousian M."/>
            <person name="Sun S."/>
            <person name="Cuomo C.A."/>
            <person name="Heitman J."/>
        </authorList>
    </citation>
    <scope>NUCLEOTIDE SEQUENCE [LARGE SCALE GENOMIC DNA]</scope>
    <source>
        <strain evidence="2 3">PYCC6329</strain>
    </source>
</reference>
<sequence length="268" mass="30790">MLRDRIRPPSAYSSLPPPTAIASSSRHDINDGQYRRRLPSRSLPRRRSSPPPLRDRMNHMYRDAPRARSPPRQPRRRSPRRRRSRYDDIRDGDRGEIPISPTTTTNTDDRRRSTGSSFWNGFTFYVHSPGGGSGGADQWKSKKGIDRLIDTIRYHSGSISRTPSSPSVTHIILPLNPAYPQNVVLQILPNGPDLVSLEPQQDWTDNDLIRYFACLRGIIPTEEPRAVHSSKRKVLLRQEWIDECVRQDRVVGRFDDFAGWEIKGTYDP</sequence>
<evidence type="ECO:0000313" key="3">
    <source>
        <dbReference type="Proteomes" id="UP001358614"/>
    </source>
</evidence>
<accession>A0AAX4KBR2</accession>
<evidence type="ECO:0000313" key="2">
    <source>
        <dbReference type="EMBL" id="WWD03856.1"/>
    </source>
</evidence>
<feature type="compositionally biased region" description="Basic residues" evidence="1">
    <location>
        <begin position="35"/>
        <end position="48"/>
    </location>
</feature>
<proteinExistence type="predicted"/>
<feature type="region of interest" description="Disordered" evidence="1">
    <location>
        <begin position="1"/>
        <end position="113"/>
    </location>
</feature>
<dbReference type="EMBL" id="CP144089">
    <property type="protein sequence ID" value="WWD03856.1"/>
    <property type="molecule type" value="Genomic_DNA"/>
</dbReference>
<dbReference type="GeneID" id="91100716"/>
<gene>
    <name evidence="2" type="ORF">V865_001912</name>
</gene>
<feature type="compositionally biased region" description="Basic residues" evidence="1">
    <location>
        <begin position="73"/>
        <end position="84"/>
    </location>
</feature>
<name>A0AAX4KBR2_9TREE</name>